<evidence type="ECO:0000256" key="1">
    <source>
        <dbReference type="SAM" id="Coils"/>
    </source>
</evidence>
<gene>
    <name evidence="6" type="ORF">BCD95_004652</name>
    <name evidence="5" type="ORF">DFH45_000806</name>
    <name evidence="3" type="ORF">HGI39_16025</name>
    <name evidence="4" type="ORF">IS491_24520</name>
    <name evidence="2" type="ORF">LF65_01286</name>
</gene>
<dbReference type="AlphaFoldDB" id="A0A0B5Q6R8"/>
<dbReference type="Proteomes" id="UP000631418">
    <property type="component" value="Unassembled WGS sequence"/>
</dbReference>
<evidence type="ECO:0000313" key="6">
    <source>
        <dbReference type="EMBL" id="NSB16393.1"/>
    </source>
</evidence>
<dbReference type="Proteomes" id="UP000031866">
    <property type="component" value="Chromosome"/>
</dbReference>
<evidence type="ECO:0000313" key="7">
    <source>
        <dbReference type="Proteomes" id="UP000031866"/>
    </source>
</evidence>
<reference evidence="2" key="2">
    <citation type="submission" date="2016-02" db="EMBL/GenBank/DDBJ databases">
        <title>Genome sequence of Clostridium beijerinckii strain 59B.</title>
        <authorList>
            <person name="Little G.T."/>
            <person name="Minton N.P."/>
        </authorList>
    </citation>
    <scope>NUCLEOTIDE SEQUENCE</scope>
    <source>
        <strain evidence="2">NCIMB 14988</strain>
    </source>
</reference>
<dbReference type="Proteomes" id="UP000822184">
    <property type="component" value="Unassembled WGS sequence"/>
</dbReference>
<evidence type="ECO:0000313" key="5">
    <source>
        <dbReference type="EMBL" id="NRV07843.1"/>
    </source>
</evidence>
<evidence type="ECO:0000313" key="3">
    <source>
        <dbReference type="EMBL" id="MBC2476181.1"/>
    </source>
</evidence>
<sequence length="180" mass="21085">MEKMEVNIIELLEYLQDLVENSPKVPMSGKVMIDKREVVDVIDQIINYMPDQFKKAEWVMNERERILNEAKKEYDSVRKETMTMMRQNVENHDIVREAKGRAQEIIASAQREAKAIRLGSRDYSDEILTQLDQELEEHKIKLIKSLQESFEVVAKEIDTNLTGTCDVIKENIKELRGMKK</sequence>
<reference evidence="7" key="1">
    <citation type="submission" date="2014-12" db="EMBL/GenBank/DDBJ databases">
        <title>Genome sequence of Clostridium beijerinckii strain 59B.</title>
        <authorList>
            <person name="Little G.T."/>
            <person name="Minton N.P."/>
        </authorList>
    </citation>
    <scope>NUCLEOTIDE SEQUENCE [LARGE SCALE GENOMIC DNA]</scope>
    <source>
        <strain evidence="7">59B</strain>
    </source>
</reference>
<dbReference type="OMA" id="YAQANEV"/>
<reference evidence="4" key="5">
    <citation type="submission" date="2020-11" db="EMBL/GenBank/DDBJ databases">
        <authorList>
            <person name="Thieme N."/>
            <person name="Liebl W."/>
            <person name="Zverlov V."/>
        </authorList>
    </citation>
    <scope>NUCLEOTIDE SEQUENCE</scope>
    <source>
        <strain evidence="4">NT08</strain>
    </source>
</reference>
<accession>A0A0B5Q6R8</accession>
<evidence type="ECO:0000313" key="4">
    <source>
        <dbReference type="EMBL" id="MBF7811760.1"/>
    </source>
</evidence>
<dbReference type="EMBL" id="JABTDW010000001">
    <property type="protein sequence ID" value="NSB16393.1"/>
    <property type="molecule type" value="Genomic_DNA"/>
</dbReference>
<dbReference type="STRING" id="1520.LF65_01286"/>
<evidence type="ECO:0000313" key="2">
    <source>
        <dbReference type="EMBL" id="AJG97899.1"/>
    </source>
</evidence>
<reference evidence="3" key="6">
    <citation type="journal article" date="2022" name="Nat. Biotechnol.">
        <title>Carbon-negative production of acetone and isopropanol by gas fermentation at industrial pilot scale.</title>
        <authorList>
            <person name="Liew F.E."/>
            <person name="Nogle R."/>
            <person name="Abdalla T."/>
            <person name="Rasor B.J."/>
            <person name="Canter C."/>
            <person name="Jensen R.O."/>
            <person name="Wang L."/>
            <person name="Strutz J."/>
            <person name="Chirania P."/>
            <person name="De Tissera S."/>
            <person name="Mueller A.P."/>
            <person name="Ruan Z."/>
            <person name="Gao A."/>
            <person name="Tran L."/>
            <person name="Engle N.L."/>
            <person name="Bromley J.C."/>
            <person name="Daniell J."/>
            <person name="Conrado R."/>
            <person name="Tschaplinski T.J."/>
            <person name="Giannone R.J."/>
            <person name="Hettich R.L."/>
            <person name="Karim A.S."/>
            <person name="Simpson S.D."/>
            <person name="Brown S.D."/>
            <person name="Leang C."/>
            <person name="Jewett M.C."/>
            <person name="Kopke M."/>
        </authorList>
    </citation>
    <scope>NUCLEOTIDE SEQUENCE</scope>
    <source>
        <strain evidence="3">DJ015</strain>
    </source>
</reference>
<dbReference type="EMBL" id="JADOEF010000003">
    <property type="protein sequence ID" value="MBF7811760.1"/>
    <property type="molecule type" value="Genomic_DNA"/>
</dbReference>
<name>A0A0B5Q6R8_CLOBE</name>
<dbReference type="OrthoDB" id="1690557at2"/>
<proteinExistence type="predicted"/>
<protein>
    <submittedName>
        <fullName evidence="2 5">ATPase</fullName>
    </submittedName>
</protein>
<feature type="coiled-coil region" evidence="1">
    <location>
        <begin position="60"/>
        <end position="87"/>
    </location>
</feature>
<dbReference type="Proteomes" id="UP000821656">
    <property type="component" value="Unassembled WGS sequence"/>
</dbReference>
<reference evidence="5" key="4">
    <citation type="submission" date="2020-05" db="EMBL/GenBank/DDBJ databases">
        <title>Genomic insights into acetone-butanol-ethanol (ABE) fermentation by sequencing solventogenic clostridia strains.</title>
        <authorList>
            <person name="Brown S."/>
        </authorList>
    </citation>
    <scope>NUCLEOTIDE SEQUENCE</scope>
    <source>
        <strain evidence="6">DJ123</strain>
        <strain evidence="5">DJ126</strain>
    </source>
</reference>
<dbReference type="RefSeq" id="WP_011968500.1">
    <property type="nucleotide sequence ID" value="NZ_BKAK01000087.1"/>
</dbReference>
<reference evidence="3" key="3">
    <citation type="submission" date="2020-04" db="EMBL/GenBank/DDBJ databases">
        <authorList>
            <person name="Brown S."/>
        </authorList>
    </citation>
    <scope>NUCLEOTIDE SEQUENCE</scope>
    <source>
        <strain evidence="3">DJ015</strain>
    </source>
</reference>
<dbReference type="EMBL" id="JABSXK010000001">
    <property type="protein sequence ID" value="NRV07843.1"/>
    <property type="molecule type" value="Genomic_DNA"/>
</dbReference>
<dbReference type="EMBL" id="JABAGV010000045">
    <property type="protein sequence ID" value="MBC2476181.1"/>
    <property type="molecule type" value="Genomic_DNA"/>
</dbReference>
<dbReference type="Proteomes" id="UP001194098">
    <property type="component" value="Unassembled WGS sequence"/>
</dbReference>
<organism evidence="2 7">
    <name type="scientific">Clostridium beijerinckii</name>
    <name type="common">Clostridium MP</name>
    <dbReference type="NCBI Taxonomy" id="1520"/>
    <lineage>
        <taxon>Bacteria</taxon>
        <taxon>Bacillati</taxon>
        <taxon>Bacillota</taxon>
        <taxon>Clostridia</taxon>
        <taxon>Eubacteriales</taxon>
        <taxon>Clostridiaceae</taxon>
        <taxon>Clostridium</taxon>
    </lineage>
</organism>
<keyword evidence="1" id="KW-0175">Coiled coil</keyword>
<dbReference type="KEGG" id="cbei:LF65_01286"/>
<dbReference type="EMBL" id="CP010086">
    <property type="protein sequence ID" value="AJG97899.1"/>
    <property type="molecule type" value="Genomic_DNA"/>
</dbReference>
<dbReference type="GeneID" id="66344149"/>